<name>A0A0C3NTM5_PISTI</name>
<dbReference type="EMBL" id="KN832014">
    <property type="protein sequence ID" value="KIN98578.1"/>
    <property type="molecule type" value="Genomic_DNA"/>
</dbReference>
<evidence type="ECO:0000313" key="1">
    <source>
        <dbReference type="EMBL" id="KIN98578.1"/>
    </source>
</evidence>
<reference evidence="1 2" key="1">
    <citation type="submission" date="2014-04" db="EMBL/GenBank/DDBJ databases">
        <authorList>
            <consortium name="DOE Joint Genome Institute"/>
            <person name="Kuo A."/>
            <person name="Kohler A."/>
            <person name="Costa M.D."/>
            <person name="Nagy L.G."/>
            <person name="Floudas D."/>
            <person name="Copeland A."/>
            <person name="Barry K.W."/>
            <person name="Cichocki N."/>
            <person name="Veneault-Fourrey C."/>
            <person name="LaButti K."/>
            <person name="Lindquist E.A."/>
            <person name="Lipzen A."/>
            <person name="Lundell T."/>
            <person name="Morin E."/>
            <person name="Murat C."/>
            <person name="Sun H."/>
            <person name="Tunlid A."/>
            <person name="Henrissat B."/>
            <person name="Grigoriev I.V."/>
            <person name="Hibbett D.S."/>
            <person name="Martin F."/>
            <person name="Nordberg H.P."/>
            <person name="Cantor M.N."/>
            <person name="Hua S.X."/>
        </authorList>
    </citation>
    <scope>NUCLEOTIDE SEQUENCE [LARGE SCALE GENOMIC DNA]</scope>
    <source>
        <strain evidence="1 2">Marx 270</strain>
    </source>
</reference>
<keyword evidence="2" id="KW-1185">Reference proteome</keyword>
<reference evidence="2" key="2">
    <citation type="submission" date="2015-01" db="EMBL/GenBank/DDBJ databases">
        <title>Evolutionary Origins and Diversification of the Mycorrhizal Mutualists.</title>
        <authorList>
            <consortium name="DOE Joint Genome Institute"/>
            <consortium name="Mycorrhizal Genomics Consortium"/>
            <person name="Kohler A."/>
            <person name="Kuo A."/>
            <person name="Nagy L.G."/>
            <person name="Floudas D."/>
            <person name="Copeland A."/>
            <person name="Barry K.W."/>
            <person name="Cichocki N."/>
            <person name="Veneault-Fourrey C."/>
            <person name="LaButti K."/>
            <person name="Lindquist E.A."/>
            <person name="Lipzen A."/>
            <person name="Lundell T."/>
            <person name="Morin E."/>
            <person name="Murat C."/>
            <person name="Riley R."/>
            <person name="Ohm R."/>
            <person name="Sun H."/>
            <person name="Tunlid A."/>
            <person name="Henrissat B."/>
            <person name="Grigoriev I.V."/>
            <person name="Hibbett D.S."/>
            <person name="Martin F."/>
        </authorList>
    </citation>
    <scope>NUCLEOTIDE SEQUENCE [LARGE SCALE GENOMIC DNA]</scope>
    <source>
        <strain evidence="2">Marx 270</strain>
    </source>
</reference>
<evidence type="ECO:0000313" key="2">
    <source>
        <dbReference type="Proteomes" id="UP000054217"/>
    </source>
</evidence>
<organism evidence="1 2">
    <name type="scientific">Pisolithus tinctorius Marx 270</name>
    <dbReference type="NCBI Taxonomy" id="870435"/>
    <lineage>
        <taxon>Eukaryota</taxon>
        <taxon>Fungi</taxon>
        <taxon>Dikarya</taxon>
        <taxon>Basidiomycota</taxon>
        <taxon>Agaricomycotina</taxon>
        <taxon>Agaricomycetes</taxon>
        <taxon>Agaricomycetidae</taxon>
        <taxon>Boletales</taxon>
        <taxon>Sclerodermatineae</taxon>
        <taxon>Pisolithaceae</taxon>
        <taxon>Pisolithus</taxon>
    </lineage>
</organism>
<proteinExistence type="predicted"/>
<feature type="non-terminal residue" evidence="1">
    <location>
        <position position="62"/>
    </location>
</feature>
<sequence length="62" mass="7116">MYEMTLATSYNESSPVAWKHKLYARICADGRKWGQRNERYCRPDPGPFGNLAGLLFPYDVSS</sequence>
<dbReference type="Proteomes" id="UP000054217">
    <property type="component" value="Unassembled WGS sequence"/>
</dbReference>
<gene>
    <name evidence="1" type="ORF">M404DRAFT_1005279</name>
</gene>
<dbReference type="InParanoid" id="A0A0C3NTM5"/>
<dbReference type="AlphaFoldDB" id="A0A0C3NTM5"/>
<dbReference type="HOGENOM" id="CLU_2910454_0_0_1"/>
<protein>
    <submittedName>
        <fullName evidence="1">Uncharacterized protein</fullName>
    </submittedName>
</protein>
<accession>A0A0C3NTM5</accession>